<dbReference type="GeneID" id="64219467"/>
<reference evidence="1 2" key="1">
    <citation type="submission" date="2017-03" db="EMBL/GenBank/DDBJ databases">
        <title>Paenibacillus larvae genome sequencing.</title>
        <authorList>
            <person name="Dingman D.W."/>
        </authorList>
    </citation>
    <scope>NUCLEOTIDE SEQUENCE [LARGE SCALE GENOMIC DNA]</scope>
    <source>
        <strain evidence="1 2">SAG 10367</strain>
    </source>
</reference>
<dbReference type="EMBL" id="CP020557">
    <property type="protein sequence ID" value="ARF69857.1"/>
    <property type="molecule type" value="Genomic_DNA"/>
</dbReference>
<dbReference type="Proteomes" id="UP000192727">
    <property type="component" value="Chromosome"/>
</dbReference>
<protein>
    <submittedName>
        <fullName evidence="1">Uncharacterized protein</fullName>
    </submittedName>
</protein>
<dbReference type="RefSeq" id="WP_024094341.1">
    <property type="nucleotide sequence ID" value="NZ_CP019794.1"/>
</dbReference>
<organism evidence="1 2">
    <name type="scientific">Paenibacillus larvae subsp. pulvifaciens</name>
    <dbReference type="NCBI Taxonomy" id="1477"/>
    <lineage>
        <taxon>Bacteria</taxon>
        <taxon>Bacillati</taxon>
        <taxon>Bacillota</taxon>
        <taxon>Bacilli</taxon>
        <taxon>Bacillales</taxon>
        <taxon>Paenibacillaceae</taxon>
        <taxon>Paenibacillus</taxon>
    </lineage>
</organism>
<evidence type="ECO:0000313" key="1">
    <source>
        <dbReference type="EMBL" id="ARF69857.1"/>
    </source>
</evidence>
<dbReference type="AlphaFoldDB" id="A0A1U9YTY2"/>
<proteinExistence type="predicted"/>
<accession>A0A1U9YTY2</accession>
<evidence type="ECO:0000313" key="2">
    <source>
        <dbReference type="Proteomes" id="UP000192727"/>
    </source>
</evidence>
<sequence length="67" mass="7792">MTIADFKGKAVHMKTNEQTNKHASNMKDRSCHYYGIYSGHDETFMYLKIEKKTVCFPISNVVFVEEV</sequence>
<name>A0A1U9YTY2_9BACL</name>
<gene>
    <name evidence="1" type="ORF">B7C51_21475</name>
</gene>